<dbReference type="AlphaFoldDB" id="A0A5C3M756"/>
<evidence type="ECO:0000313" key="3">
    <source>
        <dbReference type="Proteomes" id="UP000308652"/>
    </source>
</evidence>
<reference evidence="2 3" key="1">
    <citation type="journal article" date="2019" name="Nat. Ecol. Evol.">
        <title>Megaphylogeny resolves global patterns of mushroom evolution.</title>
        <authorList>
            <person name="Varga T."/>
            <person name="Krizsan K."/>
            <person name="Foldi C."/>
            <person name="Dima B."/>
            <person name="Sanchez-Garcia M."/>
            <person name="Sanchez-Ramirez S."/>
            <person name="Szollosi G.J."/>
            <person name="Szarkandi J.G."/>
            <person name="Papp V."/>
            <person name="Albert L."/>
            <person name="Andreopoulos W."/>
            <person name="Angelini C."/>
            <person name="Antonin V."/>
            <person name="Barry K.W."/>
            <person name="Bougher N.L."/>
            <person name="Buchanan P."/>
            <person name="Buyck B."/>
            <person name="Bense V."/>
            <person name="Catcheside P."/>
            <person name="Chovatia M."/>
            <person name="Cooper J."/>
            <person name="Damon W."/>
            <person name="Desjardin D."/>
            <person name="Finy P."/>
            <person name="Geml J."/>
            <person name="Haridas S."/>
            <person name="Hughes K."/>
            <person name="Justo A."/>
            <person name="Karasinski D."/>
            <person name="Kautmanova I."/>
            <person name="Kiss B."/>
            <person name="Kocsube S."/>
            <person name="Kotiranta H."/>
            <person name="LaButti K.M."/>
            <person name="Lechner B.E."/>
            <person name="Liimatainen K."/>
            <person name="Lipzen A."/>
            <person name="Lukacs Z."/>
            <person name="Mihaltcheva S."/>
            <person name="Morgado L.N."/>
            <person name="Niskanen T."/>
            <person name="Noordeloos M.E."/>
            <person name="Ohm R.A."/>
            <person name="Ortiz-Santana B."/>
            <person name="Ovrebo C."/>
            <person name="Racz N."/>
            <person name="Riley R."/>
            <person name="Savchenko A."/>
            <person name="Shiryaev A."/>
            <person name="Soop K."/>
            <person name="Spirin V."/>
            <person name="Szebenyi C."/>
            <person name="Tomsovsky M."/>
            <person name="Tulloss R.E."/>
            <person name="Uehling J."/>
            <person name="Grigoriev I.V."/>
            <person name="Vagvolgyi C."/>
            <person name="Papp T."/>
            <person name="Martin F.M."/>
            <person name="Miettinen O."/>
            <person name="Hibbett D.S."/>
            <person name="Nagy L.G."/>
        </authorList>
    </citation>
    <scope>NUCLEOTIDE SEQUENCE [LARGE SCALE GENOMIC DNA]</scope>
    <source>
        <strain evidence="2 3">CBS 166.37</strain>
    </source>
</reference>
<proteinExistence type="predicted"/>
<dbReference type="Proteomes" id="UP000308652">
    <property type="component" value="Unassembled WGS sequence"/>
</dbReference>
<name>A0A5C3M756_9AGAR</name>
<keyword evidence="3" id="KW-1185">Reference proteome</keyword>
<accession>A0A5C3M756</accession>
<dbReference type="OrthoDB" id="3944184at2759"/>
<protein>
    <submittedName>
        <fullName evidence="2">Uncharacterized protein</fullName>
    </submittedName>
</protein>
<sequence>MKFFQTLAFSATLALSALAVTPSIVYPAPGAVIMPGASFNFKYQSIADYGTSSYNYTVWLYTTPPADFAPLNNYASGYFFGRFAEPNYPGNPSPQNRAPKQLTMPNFAKLGGGFGAGSQVEDATFYLTVLEEYATQQGSVGYKISLVYNEVRYNVTGAGQE</sequence>
<evidence type="ECO:0000313" key="2">
    <source>
        <dbReference type="EMBL" id="TFK40523.1"/>
    </source>
</evidence>
<gene>
    <name evidence="2" type="ORF">BDQ12DRAFT_711212</name>
</gene>
<dbReference type="EMBL" id="ML213596">
    <property type="protein sequence ID" value="TFK40523.1"/>
    <property type="molecule type" value="Genomic_DNA"/>
</dbReference>
<keyword evidence="1" id="KW-0732">Signal</keyword>
<organism evidence="2 3">
    <name type="scientific">Crucibulum laeve</name>
    <dbReference type="NCBI Taxonomy" id="68775"/>
    <lineage>
        <taxon>Eukaryota</taxon>
        <taxon>Fungi</taxon>
        <taxon>Dikarya</taxon>
        <taxon>Basidiomycota</taxon>
        <taxon>Agaricomycotina</taxon>
        <taxon>Agaricomycetes</taxon>
        <taxon>Agaricomycetidae</taxon>
        <taxon>Agaricales</taxon>
        <taxon>Agaricineae</taxon>
        <taxon>Nidulariaceae</taxon>
        <taxon>Crucibulum</taxon>
    </lineage>
</organism>
<feature type="chain" id="PRO_5022798743" evidence="1">
    <location>
        <begin position="20"/>
        <end position="161"/>
    </location>
</feature>
<evidence type="ECO:0000256" key="1">
    <source>
        <dbReference type="SAM" id="SignalP"/>
    </source>
</evidence>
<feature type="signal peptide" evidence="1">
    <location>
        <begin position="1"/>
        <end position="19"/>
    </location>
</feature>